<evidence type="ECO:0000256" key="10">
    <source>
        <dbReference type="RuleBase" id="RU367050"/>
    </source>
</evidence>
<dbReference type="PANTHER" id="PTHR47314">
    <property type="entry name" value="MALTOSE/MALTODEXTRIN TRANSPORT SYSTEM PERMEASE PROTEIN MALF"/>
    <property type="match status" value="1"/>
</dbReference>
<dbReference type="GO" id="GO:0015423">
    <property type="term" value="F:ABC-type maltose transporter activity"/>
    <property type="evidence" value="ECO:0007669"/>
    <property type="project" value="TreeGrafter"/>
</dbReference>
<dbReference type="PANTHER" id="PTHR47314:SF1">
    <property type="entry name" value="MALTOSE_MALTODEXTRIN TRANSPORT SYSTEM PERMEASE PROTEIN MALF"/>
    <property type="match status" value="1"/>
</dbReference>
<dbReference type="InterPro" id="IPR032550">
    <property type="entry name" value="TM_PBP2_N"/>
</dbReference>
<keyword evidence="13" id="KW-1185">Reference proteome</keyword>
<dbReference type="GO" id="GO:1990060">
    <property type="term" value="C:maltose transport complex"/>
    <property type="evidence" value="ECO:0007669"/>
    <property type="project" value="TreeGrafter"/>
</dbReference>
<evidence type="ECO:0000256" key="1">
    <source>
        <dbReference type="ARBA" id="ARBA00004651"/>
    </source>
</evidence>
<evidence type="ECO:0000256" key="3">
    <source>
        <dbReference type="ARBA" id="ARBA00022448"/>
    </source>
</evidence>
<dbReference type="CDD" id="cd06261">
    <property type="entry name" value="TM_PBP2"/>
    <property type="match status" value="1"/>
</dbReference>
<gene>
    <name evidence="12" type="ORF">BSR29_03405</name>
</gene>
<comment type="caution">
    <text evidence="12">The sequence shown here is derived from an EMBL/GenBank/DDBJ whole genome shotgun (WGS) entry which is preliminary data.</text>
</comment>
<feature type="transmembrane region" description="Helical" evidence="9">
    <location>
        <begin position="267"/>
        <end position="290"/>
    </location>
</feature>
<dbReference type="STRING" id="1921764.BSR28_02980"/>
<evidence type="ECO:0000256" key="2">
    <source>
        <dbReference type="ARBA" id="ARBA00009047"/>
    </source>
</evidence>
<sequence length="498" mass="54821">MALLALINALGVYGIMAAWAVGSWITLGVVLVTLIATDYIYLSRRFIPAKYLFPGLVFLLIYQVFVMGYTGFVSFTNYSTGHNSTKQDAITQILAQNQKRVPGSPTETTAVLEKNDQLYLAILNQEGKVQIGNLEHPLQAADDAVVNGQKITEVPGYKVLTFAELVKDQGRVAQLKAPVSDDPNDGFYVTTDGTKGYLAKSDFRYDKEKDELVNTTDGSIYRPNKEGLFENEAGKTILPGWRVNVGFKNYTNMAHGSDLAWPFVNSLIWSFAFAFLSVFTTFAFGLLLALVFHDKRIRGRKIYQSLFILPYAFPAFLSTLVWKGMLNTKFGFFNQVLLGGAEIPWLTDGWLAKFSVLSVNLWLGFPYMFLICLGALQALPDDVMEAAKIDGAGPVRTLMSVKLPLILVSTMPLLIASFAFNFNNFSLIYMLTGGGPNYPGLSLPLGETDILISLVYKIAFGPGNQNYGLASALSILIFLVVGVISYFGLKRSNAMGDN</sequence>
<evidence type="ECO:0000256" key="4">
    <source>
        <dbReference type="ARBA" id="ARBA00022475"/>
    </source>
</evidence>
<comment type="caution">
    <text evidence="10">Lacks conserved residue(s) required for the propagation of feature annotation.</text>
</comment>
<evidence type="ECO:0000313" key="13">
    <source>
        <dbReference type="Proteomes" id="UP000186785"/>
    </source>
</evidence>
<dbReference type="SUPFAM" id="SSF161098">
    <property type="entry name" value="MetI-like"/>
    <property type="match status" value="1"/>
</dbReference>
<keyword evidence="4 10" id="KW-1003">Cell membrane</keyword>
<comment type="similarity">
    <text evidence="2 10">Belongs to the binding-protein-dependent transport system permease family. MalFG subfamily.</text>
</comment>
<dbReference type="Pfam" id="PF16296">
    <property type="entry name" value="TM_PBP2_N"/>
    <property type="match status" value="1"/>
</dbReference>
<dbReference type="Gene3D" id="2.40.430.10">
    <property type="entry name" value="D-maltodextrin-binding protein, MBP"/>
    <property type="match status" value="1"/>
</dbReference>
<dbReference type="InterPro" id="IPR000515">
    <property type="entry name" value="MetI-like"/>
</dbReference>
<comment type="function">
    <text evidence="10">Part of the ABC transporter complex MalEFGK involved in maltose/maltodextrin import. Probably responsible for the translocation of the substrate across the membrane.</text>
</comment>
<keyword evidence="6 9" id="KW-0812">Transmembrane</keyword>
<accession>A0A1Q5PNU1</accession>
<keyword evidence="3 9" id="KW-0813">Transport</keyword>
<feature type="domain" description="ABC transmembrane type-1" evidence="11">
    <location>
        <begin position="267"/>
        <end position="488"/>
    </location>
</feature>
<dbReference type="InterPro" id="IPR035906">
    <property type="entry name" value="MetI-like_sf"/>
</dbReference>
<dbReference type="EMBL" id="MQSV01000002">
    <property type="protein sequence ID" value="OKL49172.1"/>
    <property type="molecule type" value="Genomic_DNA"/>
</dbReference>
<dbReference type="Gene3D" id="3.10.650.10">
    <property type="entry name" value="MalF N-terminal region-like"/>
    <property type="match status" value="1"/>
</dbReference>
<dbReference type="AlphaFoldDB" id="A0A1Q5PNU1"/>
<evidence type="ECO:0000256" key="8">
    <source>
        <dbReference type="ARBA" id="ARBA00023136"/>
    </source>
</evidence>
<dbReference type="SUPFAM" id="SSF160964">
    <property type="entry name" value="MalF N-terminal region-like"/>
    <property type="match status" value="1"/>
</dbReference>
<dbReference type="Gene3D" id="1.10.3720.10">
    <property type="entry name" value="MetI-like"/>
    <property type="match status" value="1"/>
</dbReference>
<dbReference type="Gene3D" id="1.20.58.370">
    <property type="entry name" value="MalF N-terminal region-like"/>
    <property type="match status" value="1"/>
</dbReference>
<evidence type="ECO:0000259" key="11">
    <source>
        <dbReference type="PROSITE" id="PS50928"/>
    </source>
</evidence>
<dbReference type="PROSITE" id="PS50928">
    <property type="entry name" value="ABC_TM1"/>
    <property type="match status" value="1"/>
</dbReference>
<proteinExistence type="inferred from homology"/>
<evidence type="ECO:0000256" key="7">
    <source>
        <dbReference type="ARBA" id="ARBA00022989"/>
    </source>
</evidence>
<feature type="transmembrane region" description="Helical" evidence="9">
    <location>
        <begin position="467"/>
        <end position="489"/>
    </location>
</feature>
<dbReference type="GO" id="GO:0042956">
    <property type="term" value="P:maltodextrin transmembrane transport"/>
    <property type="evidence" value="ECO:0007669"/>
    <property type="project" value="TreeGrafter"/>
</dbReference>
<dbReference type="Proteomes" id="UP000186785">
    <property type="component" value="Unassembled WGS sequence"/>
</dbReference>
<feature type="transmembrane region" description="Helical" evidence="9">
    <location>
        <begin position="359"/>
        <end position="379"/>
    </location>
</feature>
<feature type="transmembrane region" description="Helical" evidence="9">
    <location>
        <begin position="51"/>
        <end position="72"/>
    </location>
</feature>
<comment type="subcellular location">
    <subcellularLocation>
        <location evidence="1 9">Cell membrane</location>
        <topology evidence="1 9">Multi-pass membrane protein</topology>
    </subcellularLocation>
</comment>
<feature type="transmembrane region" description="Helical" evidence="9">
    <location>
        <begin position="302"/>
        <end position="322"/>
    </location>
</feature>
<feature type="transmembrane region" description="Helical" evidence="9">
    <location>
        <begin position="400"/>
        <end position="420"/>
    </location>
</feature>
<evidence type="ECO:0000256" key="5">
    <source>
        <dbReference type="ARBA" id="ARBA00022597"/>
    </source>
</evidence>
<evidence type="ECO:0000313" key="12">
    <source>
        <dbReference type="EMBL" id="OKL49172.1"/>
    </source>
</evidence>
<organism evidence="12 13">
    <name type="scientific">Boudabousia liubingyangii</name>
    <dbReference type="NCBI Taxonomy" id="1921764"/>
    <lineage>
        <taxon>Bacteria</taxon>
        <taxon>Bacillati</taxon>
        <taxon>Actinomycetota</taxon>
        <taxon>Actinomycetes</taxon>
        <taxon>Actinomycetales</taxon>
        <taxon>Actinomycetaceae</taxon>
        <taxon>Boudabousia</taxon>
    </lineage>
</organism>
<dbReference type="InterPro" id="IPR035277">
    <property type="entry name" value="MalF_N"/>
</dbReference>
<dbReference type="InterPro" id="IPR047103">
    <property type="entry name" value="MalF_P2_sf"/>
</dbReference>
<reference evidence="12 13" key="1">
    <citation type="submission" date="2016-11" db="EMBL/GenBank/DDBJ databases">
        <title>Actinomyces gypaetusis sp. nov. isolated from the vulture Gypaetus barbatus in Qinghai Tibet Plateau China.</title>
        <authorList>
            <person name="Meng X."/>
        </authorList>
    </citation>
    <scope>NUCLEOTIDE SEQUENCE [LARGE SCALE GENOMIC DNA]</scope>
    <source>
        <strain evidence="12 13">VUL4_2</strain>
    </source>
</reference>
<keyword evidence="8 9" id="KW-0472">Membrane</keyword>
<keyword evidence="7 9" id="KW-1133">Transmembrane helix</keyword>
<keyword evidence="5 10" id="KW-0762">Sugar transport</keyword>
<evidence type="ECO:0000256" key="9">
    <source>
        <dbReference type="RuleBase" id="RU363032"/>
    </source>
</evidence>
<dbReference type="Pfam" id="PF00528">
    <property type="entry name" value="BPD_transp_1"/>
    <property type="match status" value="1"/>
</dbReference>
<name>A0A1Q5PNU1_9ACTO</name>
<evidence type="ECO:0000256" key="6">
    <source>
        <dbReference type="ARBA" id="ARBA00022692"/>
    </source>
</evidence>
<protein>
    <recommendedName>
        <fullName evidence="10">Maltose/maltodextrin transport system permease protein</fullName>
    </recommendedName>
</protein>